<comment type="similarity">
    <text evidence="2">Belongs to the enoyl-CoA hydratase/isomerase family.</text>
</comment>
<dbReference type="Gene3D" id="3.90.226.10">
    <property type="entry name" value="2-enoyl-CoA Hydratase, Chain A, domain 1"/>
    <property type="match status" value="1"/>
</dbReference>
<evidence type="ECO:0000256" key="2">
    <source>
        <dbReference type="RuleBase" id="RU369070"/>
    </source>
</evidence>
<proteinExistence type="inferred from homology"/>
<reference evidence="4 5" key="1">
    <citation type="submission" date="2024-05" db="EMBL/GenBank/DDBJ databases">
        <title>Haplotype-resolved chromosome-level genome assembly of Huyou (Citrus changshanensis).</title>
        <authorList>
            <person name="Miao C."/>
            <person name="Chen W."/>
            <person name="Wu Y."/>
            <person name="Wang L."/>
            <person name="Zhao S."/>
            <person name="Grierson D."/>
            <person name="Xu C."/>
            <person name="Chen K."/>
        </authorList>
    </citation>
    <scope>NUCLEOTIDE SEQUENCE [LARGE SCALE GENOMIC DNA]</scope>
    <source>
        <strain evidence="4">01-14</strain>
        <tissue evidence="4">Leaf</tissue>
    </source>
</reference>
<gene>
    <name evidence="4" type="ORF">WN944_013571</name>
</gene>
<comment type="pathway">
    <text evidence="2">Amino-acid degradation; L-valine degradation.</text>
</comment>
<dbReference type="Proteomes" id="UP001428341">
    <property type="component" value="Unassembled WGS sequence"/>
</dbReference>
<dbReference type="InterPro" id="IPR045004">
    <property type="entry name" value="ECH_dom"/>
</dbReference>
<dbReference type="Pfam" id="PF16113">
    <property type="entry name" value="ECH_2"/>
    <property type="match status" value="1"/>
</dbReference>
<keyword evidence="1 2" id="KW-0378">Hydrolase</keyword>
<name>A0AAP0M695_9ROSI</name>
<keyword evidence="5" id="KW-1185">Reference proteome</keyword>
<dbReference type="EMBL" id="JBCGBO010000005">
    <property type="protein sequence ID" value="KAK9198387.1"/>
    <property type="molecule type" value="Genomic_DNA"/>
</dbReference>
<dbReference type="InterPro" id="IPR029045">
    <property type="entry name" value="ClpP/crotonase-like_dom_sf"/>
</dbReference>
<comment type="catalytic activity">
    <reaction evidence="2">
        <text>3-hydroxy-2-methylpropanoyl-CoA + H2O = 3-hydroxy-2-methylpropanoate + CoA + H(+)</text>
        <dbReference type="Rhea" id="RHEA:20888"/>
        <dbReference type="ChEBI" id="CHEBI:11805"/>
        <dbReference type="ChEBI" id="CHEBI:15377"/>
        <dbReference type="ChEBI" id="CHEBI:15378"/>
        <dbReference type="ChEBI" id="CHEBI:57287"/>
        <dbReference type="ChEBI" id="CHEBI:57340"/>
        <dbReference type="EC" id="3.1.2.4"/>
    </reaction>
</comment>
<comment type="function">
    <text evidence="2">Hydrolyzes 3-hydroxyisobutyryl-CoA (HIBYL-CoA), a saline catabolite. Has high activity toward isobutyryl-CoA. Could be an isobutyryl-CoA dehydrogenase that functions in valine catabolism.</text>
</comment>
<dbReference type="FunFam" id="3.90.226.10:FF:000027">
    <property type="entry name" value="Probable 3-hydroxyisobutyryl-CoA hydrolase 2"/>
    <property type="match status" value="1"/>
</dbReference>
<feature type="domain" description="Enoyl-CoA hydratase/isomerase" evidence="3">
    <location>
        <begin position="23"/>
        <end position="356"/>
    </location>
</feature>
<comment type="caution">
    <text evidence="4">The sequence shown here is derived from an EMBL/GenBank/DDBJ whole genome shotgun (WGS) entry which is preliminary data.</text>
</comment>
<dbReference type="GO" id="GO:0003860">
    <property type="term" value="F:3-hydroxyisobutyryl-CoA hydrolase activity"/>
    <property type="evidence" value="ECO:0007669"/>
    <property type="project" value="UniProtKB-UniRule"/>
</dbReference>
<accession>A0AAP0M695</accession>
<evidence type="ECO:0000313" key="5">
    <source>
        <dbReference type="Proteomes" id="UP001428341"/>
    </source>
</evidence>
<organism evidence="4 5">
    <name type="scientific">Citrus x changshan-huyou</name>
    <dbReference type="NCBI Taxonomy" id="2935761"/>
    <lineage>
        <taxon>Eukaryota</taxon>
        <taxon>Viridiplantae</taxon>
        <taxon>Streptophyta</taxon>
        <taxon>Embryophyta</taxon>
        <taxon>Tracheophyta</taxon>
        <taxon>Spermatophyta</taxon>
        <taxon>Magnoliopsida</taxon>
        <taxon>eudicotyledons</taxon>
        <taxon>Gunneridae</taxon>
        <taxon>Pentapetalae</taxon>
        <taxon>rosids</taxon>
        <taxon>malvids</taxon>
        <taxon>Sapindales</taxon>
        <taxon>Rutaceae</taxon>
        <taxon>Aurantioideae</taxon>
        <taxon>Citrus</taxon>
    </lineage>
</organism>
<dbReference type="GO" id="GO:0006574">
    <property type="term" value="P:L-valine catabolic process"/>
    <property type="evidence" value="ECO:0007669"/>
    <property type="project" value="UniProtKB-UniRule"/>
</dbReference>
<evidence type="ECO:0000259" key="3">
    <source>
        <dbReference type="Pfam" id="PF16113"/>
    </source>
</evidence>
<evidence type="ECO:0000256" key="1">
    <source>
        <dbReference type="ARBA" id="ARBA00022801"/>
    </source>
</evidence>
<dbReference type="PANTHER" id="PTHR43176">
    <property type="entry name" value="3-HYDROXYISOBUTYRYL-COA HYDROLASE-RELATED"/>
    <property type="match status" value="1"/>
</dbReference>
<dbReference type="SUPFAM" id="SSF52096">
    <property type="entry name" value="ClpP/crotonase"/>
    <property type="match status" value="1"/>
</dbReference>
<evidence type="ECO:0000313" key="4">
    <source>
        <dbReference type="EMBL" id="KAK9198387.1"/>
    </source>
</evidence>
<dbReference type="NCBIfam" id="NF004127">
    <property type="entry name" value="PRK05617.1"/>
    <property type="match status" value="1"/>
</dbReference>
<dbReference type="InterPro" id="IPR032259">
    <property type="entry name" value="HIBYL-CoA-H"/>
</dbReference>
<dbReference type="EC" id="3.1.2.4" evidence="2"/>
<sequence length="380" mass="42589">MSSLNDCNDADNMVLVEEGASSRTIILNRPNVLNALLTPMGVRMTKLYESWEKDSRVGFVVIKGNGRSFCAGGDVVTLYRLLSKGRVEECKECFRTFYSLMYRLNTYLKPHVAIMNGITMGGGAGLSVHGSFCIATEKTVFAIPEVLIGSHPDAGASYYLSHLPGHLGEYLGLTGGRLSGEELLACGFATHYIPSARLPLIEEQLRTLAVHDFSAMETFLAKHSEHVYPNENSILHRVETLNKCFGHDTVEEIIGALESEVAETNDEWCISTLKKLREAPPLSLKISLKSIQKARFETLEECLKREYRMSMRMISRQISNDFCEGVRTRLVEKSFAPKWDPPCLEQVTEEMVNAYFERISVDEPELELPNKLRKASHANV</sequence>
<dbReference type="AlphaFoldDB" id="A0AAP0M695"/>
<protein>
    <recommendedName>
        <fullName evidence="2">3-hydroxyisobutyryl-CoA hydrolase</fullName>
        <shortName evidence="2">HIB-CoA hydrolase</shortName>
        <shortName evidence="2">HIBYL-CoA-H</shortName>
        <ecNumber evidence="2">3.1.2.4</ecNumber>
    </recommendedName>
    <alternativeName>
        <fullName evidence="2">3-hydroxyisobutyryl-coenzyme A hydrolase</fullName>
    </alternativeName>
</protein>
<dbReference type="PANTHER" id="PTHR43176:SF10">
    <property type="entry name" value="3-HYDROXYISOBUTYRYL-COA HYDROLASE"/>
    <property type="match status" value="1"/>
</dbReference>
<dbReference type="CDD" id="cd06558">
    <property type="entry name" value="crotonase-like"/>
    <property type="match status" value="1"/>
</dbReference>